<gene>
    <name evidence="7" type="ORF">FYJ33_15295</name>
</gene>
<feature type="domain" description="Radical SAM core" evidence="6">
    <location>
        <begin position="1"/>
        <end position="220"/>
    </location>
</feature>
<dbReference type="InterPro" id="IPR023867">
    <property type="entry name" value="Sulphatase_maturase_rSAM"/>
</dbReference>
<protein>
    <submittedName>
        <fullName evidence="7">4Fe-4S cluster-binding domain-containing protein</fullName>
    </submittedName>
</protein>
<proteinExistence type="inferred from homology"/>
<dbReference type="CDD" id="cd01335">
    <property type="entry name" value="Radical_SAM"/>
    <property type="match status" value="1"/>
</dbReference>
<dbReference type="SUPFAM" id="SSF102114">
    <property type="entry name" value="Radical SAM enzymes"/>
    <property type="match status" value="1"/>
</dbReference>
<dbReference type="RefSeq" id="WP_154532820.1">
    <property type="nucleotide sequence ID" value="NZ_VULX01000047.1"/>
</dbReference>
<evidence type="ECO:0000313" key="7">
    <source>
        <dbReference type="EMBL" id="MSR92690.1"/>
    </source>
</evidence>
<keyword evidence="2" id="KW-0479">Metal-binding</keyword>
<dbReference type="AlphaFoldDB" id="A0A7X2N1S6"/>
<evidence type="ECO:0000256" key="5">
    <source>
        <dbReference type="ARBA" id="ARBA00023601"/>
    </source>
</evidence>
<dbReference type="PANTHER" id="PTHR43273:SF3">
    <property type="entry name" value="ANAEROBIC SULFATASE-MATURATING ENZYME HOMOLOG ASLB-RELATED"/>
    <property type="match status" value="1"/>
</dbReference>
<dbReference type="GO" id="GO:0046872">
    <property type="term" value="F:metal ion binding"/>
    <property type="evidence" value="ECO:0007669"/>
    <property type="project" value="UniProtKB-KW"/>
</dbReference>
<dbReference type="Proteomes" id="UP000460287">
    <property type="component" value="Unassembled WGS sequence"/>
</dbReference>
<dbReference type="SFLD" id="SFLDG01067">
    <property type="entry name" value="SPASM/twitch_domain_containing"/>
    <property type="match status" value="1"/>
</dbReference>
<keyword evidence="8" id="KW-1185">Reference proteome</keyword>
<evidence type="ECO:0000313" key="8">
    <source>
        <dbReference type="Proteomes" id="UP000460287"/>
    </source>
</evidence>
<dbReference type="InterPro" id="IPR013785">
    <property type="entry name" value="Aldolase_TIM"/>
</dbReference>
<dbReference type="SFLD" id="SFLDS00029">
    <property type="entry name" value="Radical_SAM"/>
    <property type="match status" value="1"/>
</dbReference>
<accession>A0A7X2N1S6</accession>
<evidence type="ECO:0000259" key="6">
    <source>
        <dbReference type="PROSITE" id="PS51918"/>
    </source>
</evidence>
<evidence type="ECO:0000256" key="1">
    <source>
        <dbReference type="ARBA" id="ARBA00022691"/>
    </source>
</evidence>
<dbReference type="GO" id="GO:0051536">
    <property type="term" value="F:iron-sulfur cluster binding"/>
    <property type="evidence" value="ECO:0007669"/>
    <property type="project" value="UniProtKB-KW"/>
</dbReference>
<evidence type="ECO:0000256" key="2">
    <source>
        <dbReference type="ARBA" id="ARBA00022723"/>
    </source>
</evidence>
<dbReference type="InterPro" id="IPR058240">
    <property type="entry name" value="rSAM_sf"/>
</dbReference>
<evidence type="ECO:0000256" key="4">
    <source>
        <dbReference type="ARBA" id="ARBA00023014"/>
    </source>
</evidence>
<reference evidence="7 8" key="1">
    <citation type="submission" date="2019-08" db="EMBL/GenBank/DDBJ databases">
        <title>In-depth cultivation of the pig gut microbiome towards novel bacterial diversity and tailored functional studies.</title>
        <authorList>
            <person name="Wylensek D."/>
            <person name="Hitch T.C.A."/>
            <person name="Clavel T."/>
        </authorList>
    </citation>
    <scope>NUCLEOTIDE SEQUENCE [LARGE SCALE GENOMIC DNA]</scope>
    <source>
        <strain evidence="7 8">WCA-383-APC-5B</strain>
    </source>
</reference>
<dbReference type="Pfam" id="PF04055">
    <property type="entry name" value="Radical_SAM"/>
    <property type="match status" value="1"/>
</dbReference>
<dbReference type="Gene3D" id="3.20.20.70">
    <property type="entry name" value="Aldolase class I"/>
    <property type="match status" value="1"/>
</dbReference>
<sequence length="320" mass="37573">MNILLNTYCNLKCKYCFAKNIIKSEELPKQISMDNFEKYLDFCINSKSYTVELIGGEPLIIPNIEEYLYRIYKRGIFKKIIIFSNGTYNKNVNSILDKYNKLIPISLLINVNAKDDIGTELYENLKNNLDYMDENNIDYDLGINLYKKEQNYMDFINLASEHHKRAIRWALASPCDINNLISRKEMFYHHYHNMMDTVLDFLKAAYERNIKTEIDCSAIPLCTLDDLQLRKIATYSPVLLSHHICLPSLDVLPDLSVIRCFAMCNDMRVPLSDFKSDKDIFRYFIKNIDMSRNNIAMDECQNCDIYSKFRRCCGCLKLSR</sequence>
<dbReference type="PANTHER" id="PTHR43273">
    <property type="entry name" value="ANAEROBIC SULFATASE-MATURATING ENZYME HOMOLOG ASLB-RELATED"/>
    <property type="match status" value="1"/>
</dbReference>
<keyword evidence="1" id="KW-0949">S-adenosyl-L-methionine</keyword>
<name>A0A7X2N1S6_9CLOT</name>
<comment type="similarity">
    <text evidence="5">Belongs to the radical SAM superfamily. Anaerobic sulfatase-maturating enzyme family.</text>
</comment>
<dbReference type="PROSITE" id="PS51918">
    <property type="entry name" value="RADICAL_SAM"/>
    <property type="match status" value="1"/>
</dbReference>
<keyword evidence="4" id="KW-0411">Iron-sulfur</keyword>
<evidence type="ECO:0000256" key="3">
    <source>
        <dbReference type="ARBA" id="ARBA00023004"/>
    </source>
</evidence>
<dbReference type="InterPro" id="IPR007197">
    <property type="entry name" value="rSAM"/>
</dbReference>
<dbReference type="GO" id="GO:0016491">
    <property type="term" value="F:oxidoreductase activity"/>
    <property type="evidence" value="ECO:0007669"/>
    <property type="project" value="InterPro"/>
</dbReference>
<dbReference type="EMBL" id="VULX01000047">
    <property type="protein sequence ID" value="MSR92690.1"/>
    <property type="molecule type" value="Genomic_DNA"/>
</dbReference>
<organism evidence="7 8">
    <name type="scientific">Inconstantimicrobium porci</name>
    <dbReference type="NCBI Taxonomy" id="2652291"/>
    <lineage>
        <taxon>Bacteria</taxon>
        <taxon>Bacillati</taxon>
        <taxon>Bacillota</taxon>
        <taxon>Clostridia</taxon>
        <taxon>Eubacteriales</taxon>
        <taxon>Clostridiaceae</taxon>
        <taxon>Inconstantimicrobium</taxon>
    </lineage>
</organism>
<keyword evidence="3" id="KW-0408">Iron</keyword>
<comment type="caution">
    <text evidence="7">The sequence shown here is derived from an EMBL/GenBank/DDBJ whole genome shotgun (WGS) entry which is preliminary data.</text>
</comment>